<name>A0A518D2K2_9BACT</name>
<dbReference type="GO" id="GO:0098796">
    <property type="term" value="C:membrane protein complex"/>
    <property type="evidence" value="ECO:0007669"/>
    <property type="project" value="UniProtKB-ARBA"/>
</dbReference>
<evidence type="ECO:0000256" key="1">
    <source>
        <dbReference type="ARBA" id="ARBA00022448"/>
    </source>
</evidence>
<feature type="domain" description="ABC transporter" evidence="5">
    <location>
        <begin position="2"/>
        <end position="221"/>
    </location>
</feature>
<sequence>MARLDRVSKVYGDGDHIVRALDEFSFSFDQGEYWAIMGSSGSGKSTLLNVLGCIDRPSSGDYFVRETRTADLDDDDLSELRSRELGFIFQSYNLIQQLDVLENITVPLLYQDHPPADGEERARMLADRVGLGNRLTHRPKELSGGQQQRVAIARALINDPALILADEATGNLDSKTALEILDLFDELHAEGKTIILVTHEADVGERAQRLLKLKDGYIESVD</sequence>
<keyword evidence="7" id="KW-1185">Reference proteome</keyword>
<dbReference type="PROSITE" id="PS00211">
    <property type="entry name" value="ABC_TRANSPORTER_1"/>
    <property type="match status" value="1"/>
</dbReference>
<evidence type="ECO:0000256" key="2">
    <source>
        <dbReference type="ARBA" id="ARBA00022741"/>
    </source>
</evidence>
<dbReference type="EMBL" id="CP036290">
    <property type="protein sequence ID" value="QDU85706.1"/>
    <property type="molecule type" value="Genomic_DNA"/>
</dbReference>
<dbReference type="Pfam" id="PF00005">
    <property type="entry name" value="ABC_tran"/>
    <property type="match status" value="1"/>
</dbReference>
<dbReference type="GO" id="GO:0005524">
    <property type="term" value="F:ATP binding"/>
    <property type="evidence" value="ECO:0007669"/>
    <property type="project" value="UniProtKB-KW"/>
</dbReference>
<dbReference type="PROSITE" id="PS50893">
    <property type="entry name" value="ABC_TRANSPORTER_2"/>
    <property type="match status" value="1"/>
</dbReference>
<evidence type="ECO:0000259" key="5">
    <source>
        <dbReference type="PROSITE" id="PS50893"/>
    </source>
</evidence>
<dbReference type="RefSeq" id="WP_419185946.1">
    <property type="nucleotide sequence ID" value="NZ_CP036290.1"/>
</dbReference>
<dbReference type="InterPro" id="IPR027417">
    <property type="entry name" value="P-loop_NTPase"/>
</dbReference>
<comment type="similarity">
    <text evidence="4">Belongs to the ABC transporter superfamily. Macrolide exporter (TC 3.A.1.122) family.</text>
</comment>
<reference evidence="6 7" key="1">
    <citation type="submission" date="2019-02" db="EMBL/GenBank/DDBJ databases">
        <title>Deep-cultivation of Planctomycetes and their phenomic and genomic characterization uncovers novel biology.</title>
        <authorList>
            <person name="Wiegand S."/>
            <person name="Jogler M."/>
            <person name="Boedeker C."/>
            <person name="Pinto D."/>
            <person name="Vollmers J."/>
            <person name="Rivas-Marin E."/>
            <person name="Kohn T."/>
            <person name="Peeters S.H."/>
            <person name="Heuer A."/>
            <person name="Rast P."/>
            <person name="Oberbeckmann S."/>
            <person name="Bunk B."/>
            <person name="Jeske O."/>
            <person name="Meyerdierks A."/>
            <person name="Storesund J.E."/>
            <person name="Kallscheuer N."/>
            <person name="Luecker S."/>
            <person name="Lage O.M."/>
            <person name="Pohl T."/>
            <person name="Merkel B.J."/>
            <person name="Hornburger P."/>
            <person name="Mueller R.-W."/>
            <person name="Bruemmer F."/>
            <person name="Labrenz M."/>
            <person name="Spormann A.M."/>
            <person name="Op den Camp H."/>
            <person name="Overmann J."/>
            <person name="Amann R."/>
            <person name="Jetten M.S.M."/>
            <person name="Mascher T."/>
            <person name="Medema M.H."/>
            <person name="Devos D.P."/>
            <person name="Kaster A.-K."/>
            <person name="Ovreas L."/>
            <person name="Rohde M."/>
            <person name="Galperin M.Y."/>
            <person name="Jogler C."/>
        </authorList>
    </citation>
    <scope>NUCLEOTIDE SEQUENCE [LARGE SCALE GENOMIC DNA]</scope>
    <source>
        <strain evidence="6 7">Pla163</strain>
    </source>
</reference>
<dbReference type="InterPro" id="IPR003593">
    <property type="entry name" value="AAA+_ATPase"/>
</dbReference>
<protein>
    <submittedName>
        <fullName evidence="6">ABC transporter ATP-binding protein</fullName>
        <ecNumber evidence="6">3.6.3.-</ecNumber>
    </submittedName>
</protein>
<dbReference type="CDD" id="cd03255">
    <property type="entry name" value="ABC_MJ0796_LolCDE_FtsE"/>
    <property type="match status" value="1"/>
</dbReference>
<dbReference type="FunFam" id="3.40.50.300:FF:000032">
    <property type="entry name" value="Export ABC transporter ATP-binding protein"/>
    <property type="match status" value="1"/>
</dbReference>
<dbReference type="GO" id="GO:0016887">
    <property type="term" value="F:ATP hydrolysis activity"/>
    <property type="evidence" value="ECO:0007669"/>
    <property type="project" value="InterPro"/>
</dbReference>
<keyword evidence="3 6" id="KW-0067">ATP-binding</keyword>
<dbReference type="AlphaFoldDB" id="A0A518D2K2"/>
<dbReference type="SMART" id="SM00382">
    <property type="entry name" value="AAA"/>
    <property type="match status" value="1"/>
</dbReference>
<gene>
    <name evidence="6" type="ORF">Pla163_28390</name>
</gene>
<dbReference type="InterPro" id="IPR017911">
    <property type="entry name" value="MacB-like_ATP-bd"/>
</dbReference>
<dbReference type="PANTHER" id="PTHR42798:SF7">
    <property type="entry name" value="ALPHA-D-RIBOSE 1-METHYLPHOSPHONATE 5-TRIPHOSPHATE SYNTHASE SUBUNIT PHNL"/>
    <property type="match status" value="1"/>
</dbReference>
<keyword evidence="6" id="KW-0378">Hydrolase</keyword>
<dbReference type="PANTHER" id="PTHR42798">
    <property type="entry name" value="LIPOPROTEIN-RELEASING SYSTEM ATP-BINDING PROTEIN LOLD"/>
    <property type="match status" value="1"/>
</dbReference>
<keyword evidence="1" id="KW-0813">Transport</keyword>
<evidence type="ECO:0000313" key="6">
    <source>
        <dbReference type="EMBL" id="QDU85706.1"/>
    </source>
</evidence>
<keyword evidence="2" id="KW-0547">Nucleotide-binding</keyword>
<dbReference type="InterPro" id="IPR017871">
    <property type="entry name" value="ABC_transporter-like_CS"/>
</dbReference>
<dbReference type="GO" id="GO:0022857">
    <property type="term" value="F:transmembrane transporter activity"/>
    <property type="evidence" value="ECO:0007669"/>
    <property type="project" value="UniProtKB-ARBA"/>
</dbReference>
<dbReference type="Proteomes" id="UP000319342">
    <property type="component" value="Chromosome"/>
</dbReference>
<accession>A0A518D2K2</accession>
<evidence type="ECO:0000256" key="4">
    <source>
        <dbReference type="ARBA" id="ARBA00038388"/>
    </source>
</evidence>
<organism evidence="6 7">
    <name type="scientific">Rohdeia mirabilis</name>
    <dbReference type="NCBI Taxonomy" id="2528008"/>
    <lineage>
        <taxon>Bacteria</taxon>
        <taxon>Pseudomonadati</taxon>
        <taxon>Planctomycetota</taxon>
        <taxon>Planctomycetia</taxon>
        <taxon>Planctomycetia incertae sedis</taxon>
        <taxon>Rohdeia</taxon>
    </lineage>
</organism>
<dbReference type="SUPFAM" id="SSF52540">
    <property type="entry name" value="P-loop containing nucleoside triphosphate hydrolases"/>
    <property type="match status" value="1"/>
</dbReference>
<dbReference type="EC" id="3.6.3.-" evidence="6"/>
<evidence type="ECO:0000313" key="7">
    <source>
        <dbReference type="Proteomes" id="UP000319342"/>
    </source>
</evidence>
<proteinExistence type="inferred from homology"/>
<dbReference type="InterPro" id="IPR003439">
    <property type="entry name" value="ABC_transporter-like_ATP-bd"/>
</dbReference>
<dbReference type="Gene3D" id="3.40.50.300">
    <property type="entry name" value="P-loop containing nucleotide triphosphate hydrolases"/>
    <property type="match status" value="1"/>
</dbReference>
<evidence type="ECO:0000256" key="3">
    <source>
        <dbReference type="ARBA" id="ARBA00022840"/>
    </source>
</evidence>